<gene>
    <name evidence="2" type="ORF">CRYO30217_01554</name>
</gene>
<accession>A0A916JM04</accession>
<evidence type="ECO:0000256" key="1">
    <source>
        <dbReference type="SAM" id="SignalP"/>
    </source>
</evidence>
<dbReference type="AlphaFoldDB" id="A0A916JM04"/>
<name>A0A916JM04_9FLAO</name>
<evidence type="ECO:0000313" key="3">
    <source>
        <dbReference type="Proteomes" id="UP000683507"/>
    </source>
</evidence>
<proteinExistence type="predicted"/>
<feature type="signal peptide" evidence="1">
    <location>
        <begin position="1"/>
        <end position="20"/>
    </location>
</feature>
<dbReference type="Proteomes" id="UP000683507">
    <property type="component" value="Chromosome"/>
</dbReference>
<keyword evidence="1" id="KW-0732">Signal</keyword>
<keyword evidence="3" id="KW-1185">Reference proteome</keyword>
<reference evidence="2" key="1">
    <citation type="submission" date="2021-04" db="EMBL/GenBank/DDBJ databases">
        <authorList>
            <person name="Rodrigo-Torres L."/>
            <person name="Arahal R. D."/>
            <person name="Lucena T."/>
        </authorList>
    </citation>
    <scope>NUCLEOTIDE SEQUENCE</scope>
    <source>
        <strain evidence="2">AS29M-1</strain>
    </source>
</reference>
<dbReference type="RefSeq" id="WP_258541755.1">
    <property type="nucleotide sequence ID" value="NZ_OU015584.1"/>
</dbReference>
<protein>
    <submittedName>
        <fullName evidence="2">Uncharacterized protein</fullName>
    </submittedName>
</protein>
<dbReference type="KEGG" id="ptan:CRYO30217_01554"/>
<dbReference type="EMBL" id="OU015584">
    <property type="protein sequence ID" value="CAG5081170.1"/>
    <property type="molecule type" value="Genomic_DNA"/>
</dbReference>
<sequence>MRLFKLTLLLLLLSPVLASAQCRKYTKKNCRPRLTPYIHNGQMNSAVLFPGDKADIMLTFYSGQKYRLLVCGEEQLGKVSYRVLDIDRNEIYNSKGKDKDEFDFKVASTQKLIVEVNVPESSTTHDMDYQGCVSILVGFSETK</sequence>
<evidence type="ECO:0000313" key="2">
    <source>
        <dbReference type="EMBL" id="CAG5081170.1"/>
    </source>
</evidence>
<feature type="chain" id="PRO_5037723922" evidence="1">
    <location>
        <begin position="21"/>
        <end position="143"/>
    </location>
</feature>
<organism evidence="2 3">
    <name type="scientific">Parvicella tangerina</name>
    <dbReference type="NCBI Taxonomy" id="2829795"/>
    <lineage>
        <taxon>Bacteria</taxon>
        <taxon>Pseudomonadati</taxon>
        <taxon>Bacteroidota</taxon>
        <taxon>Flavobacteriia</taxon>
        <taxon>Flavobacteriales</taxon>
        <taxon>Parvicellaceae</taxon>
        <taxon>Parvicella</taxon>
    </lineage>
</organism>